<dbReference type="Proteomes" id="UP000035900">
    <property type="component" value="Unassembled WGS sequence"/>
</dbReference>
<organism evidence="4 5">
    <name type="scientific">Chryseobacterium koreense CCUG 49689</name>
    <dbReference type="NCBI Taxonomy" id="1304281"/>
    <lineage>
        <taxon>Bacteria</taxon>
        <taxon>Pseudomonadati</taxon>
        <taxon>Bacteroidota</taxon>
        <taxon>Flavobacteriia</taxon>
        <taxon>Flavobacteriales</taxon>
        <taxon>Weeksellaceae</taxon>
        <taxon>Chryseobacterium group</taxon>
        <taxon>Chryseobacterium</taxon>
    </lineage>
</organism>
<reference evidence="4 5" key="1">
    <citation type="journal article" date="2004" name="Int. J. Syst. Evol. Microbiol.">
        <title>Kaistella koreensis gen. nov., sp. nov., a novel member of the Chryseobacterium-Bergeyella-Riemerella branch.</title>
        <authorList>
            <person name="Kim M.K."/>
            <person name="Im W.T."/>
            <person name="Shin Y.K."/>
            <person name="Lim J.H."/>
            <person name="Kim S.H."/>
            <person name="Lee B.C."/>
            <person name="Park M.Y."/>
            <person name="Lee K.Y."/>
            <person name="Lee S.T."/>
        </authorList>
    </citation>
    <scope>NUCLEOTIDE SEQUENCE [LARGE SCALE GENOMIC DNA]</scope>
    <source>
        <strain evidence="4 5">CCUG 49689</strain>
    </source>
</reference>
<sequence>MKNTHQFKLYLPGISSEKNKGCPIISADLRQNKTLVGLYEAENGRVVLKEESEYDTSVFGSFSDLVNKFVSDHNIKEVCRISAAVPGPVIGGKSAPQRLPWKLDAEEIKKATHADNIFLINDLEASAFGLGNVREQDVISIYESGNYNPGNVAILAPGAGLGEAGLFWDGSSLRPFATEGGHCEFSPRTADEVEFYQFLNKIYGIVSWESVLSTSGLFNVYRFMRDIKRQRQPEWLTAEIESGNFTQAIINGAREKKDRICTMTIDTFMNFLAREANSLVLKLKATGGLILTGELPTLMEEFLNRDQFYKNFIVSDKMEAVLKDIPIYLVKDKKSILNGAALYAAFSEN</sequence>
<dbReference type="GO" id="GO:0005536">
    <property type="term" value="F:D-glucose binding"/>
    <property type="evidence" value="ECO:0007669"/>
    <property type="project" value="InterPro"/>
</dbReference>
<dbReference type="Gene3D" id="3.30.420.40">
    <property type="match status" value="1"/>
</dbReference>
<dbReference type="EMBL" id="LFNG01000012">
    <property type="protein sequence ID" value="KMQ70872.1"/>
    <property type="molecule type" value="Genomic_DNA"/>
</dbReference>
<dbReference type="Pfam" id="PF02685">
    <property type="entry name" value="Glucokinase"/>
    <property type="match status" value="1"/>
</dbReference>
<dbReference type="GO" id="GO:0004340">
    <property type="term" value="F:glucokinase activity"/>
    <property type="evidence" value="ECO:0007669"/>
    <property type="project" value="InterPro"/>
</dbReference>
<dbReference type="PATRIC" id="fig|1304281.5.peg.2065"/>
<dbReference type="STRING" id="1304281.ACM44_09580"/>
<keyword evidence="1" id="KW-0808">Transferase</keyword>
<dbReference type="InterPro" id="IPR003836">
    <property type="entry name" value="Glucokinase"/>
</dbReference>
<accession>A0A0J7IXZ6</accession>
<dbReference type="GO" id="GO:0005524">
    <property type="term" value="F:ATP binding"/>
    <property type="evidence" value="ECO:0007669"/>
    <property type="project" value="InterPro"/>
</dbReference>
<keyword evidence="2 4" id="KW-0418">Kinase</keyword>
<dbReference type="RefSeq" id="WP_048499817.1">
    <property type="nucleotide sequence ID" value="NZ_LFNG01000012.1"/>
</dbReference>
<dbReference type="AlphaFoldDB" id="A0A0J7IXZ6"/>
<dbReference type="SUPFAM" id="SSF53067">
    <property type="entry name" value="Actin-like ATPase domain"/>
    <property type="match status" value="1"/>
</dbReference>
<name>A0A0J7IXZ6_9FLAO</name>
<protein>
    <submittedName>
        <fullName evidence="4">Glucokinase</fullName>
    </submittedName>
</protein>
<proteinExistence type="inferred from homology"/>
<dbReference type="InterPro" id="IPR043129">
    <property type="entry name" value="ATPase_NBD"/>
</dbReference>
<gene>
    <name evidence="4" type="ORF">ACM44_09580</name>
</gene>
<dbReference type="PANTHER" id="PTHR47363">
    <property type="entry name" value="GLUCOKINASE"/>
    <property type="match status" value="1"/>
</dbReference>
<dbReference type="GO" id="GO:0006096">
    <property type="term" value="P:glycolytic process"/>
    <property type="evidence" value="ECO:0007669"/>
    <property type="project" value="InterPro"/>
</dbReference>
<evidence type="ECO:0000313" key="4">
    <source>
        <dbReference type="EMBL" id="KMQ70872.1"/>
    </source>
</evidence>
<evidence type="ECO:0000313" key="5">
    <source>
        <dbReference type="Proteomes" id="UP000035900"/>
    </source>
</evidence>
<evidence type="ECO:0000256" key="1">
    <source>
        <dbReference type="ARBA" id="ARBA00022679"/>
    </source>
</evidence>
<dbReference type="Gene3D" id="3.40.367.20">
    <property type="match status" value="1"/>
</dbReference>
<dbReference type="CDD" id="cd24008">
    <property type="entry name" value="ASKHA_NBD_GLK"/>
    <property type="match status" value="1"/>
</dbReference>
<evidence type="ECO:0000256" key="2">
    <source>
        <dbReference type="ARBA" id="ARBA00022777"/>
    </source>
</evidence>
<dbReference type="OrthoDB" id="9800595at2"/>
<dbReference type="PANTHER" id="PTHR47363:SF1">
    <property type="entry name" value="GLUCOKINASE"/>
    <property type="match status" value="1"/>
</dbReference>
<evidence type="ECO:0000256" key="3">
    <source>
        <dbReference type="RuleBase" id="RU004046"/>
    </source>
</evidence>
<comment type="similarity">
    <text evidence="3">Belongs to the bacterial glucokinase family.</text>
</comment>
<keyword evidence="5" id="KW-1185">Reference proteome</keyword>
<comment type="caution">
    <text evidence="4">The sequence shown here is derived from an EMBL/GenBank/DDBJ whole genome shotgun (WGS) entry which is preliminary data.</text>
</comment>